<dbReference type="Proteomes" id="UP000297703">
    <property type="component" value="Unassembled WGS sequence"/>
</dbReference>
<keyword evidence="7" id="KW-0809">Transit peptide</keyword>
<dbReference type="FunFam" id="1.10.1670.10:FF:000003">
    <property type="entry name" value="Endonuclease III homolog"/>
    <property type="match status" value="1"/>
</dbReference>
<dbReference type="SUPFAM" id="SSF48150">
    <property type="entry name" value="DNA-glycosylase"/>
    <property type="match status" value="1"/>
</dbReference>
<sequence>MTQETSLLQRSPGLAGSRAHSTATVPSKSSRKGKKVTVLYDSLEGGVAEKEETDSKRLKWEPGNWRQQLDNIREMRRNKDAPVDQMGAEKCFDSSAPPEVMRYQVLLSLMLSSQTKDQVTSAAMLRLREHGLTVDNVLQTDDVTLGQLIYPVGFWKNKAKYIKQTTAILKQQYGSDIPSTVRELVNLPGVGPKMAHLVMDIAWNNVTGIGVDTHVHRISNRLKWVKKETKTPEETRVALEDWLPRDLWSEINWLLVGFGQQICLPVNPRCKECLNRHICPAAKRC</sequence>
<evidence type="ECO:0000256" key="15">
    <source>
        <dbReference type="SAM" id="MobiDB-lite"/>
    </source>
</evidence>
<dbReference type="EMBL" id="QXTE01000040">
    <property type="protein sequence ID" value="TFK10405.1"/>
    <property type="molecule type" value="Genomic_DNA"/>
</dbReference>
<keyword evidence="8" id="KW-0408">Iron</keyword>
<evidence type="ECO:0000313" key="18">
    <source>
        <dbReference type="Proteomes" id="UP000297703"/>
    </source>
</evidence>
<keyword evidence="10 14" id="KW-0234">DNA repair</keyword>
<dbReference type="InterPro" id="IPR004035">
    <property type="entry name" value="Endouclease-III_FeS-bd_BS"/>
</dbReference>
<evidence type="ECO:0000256" key="1">
    <source>
        <dbReference type="ARBA" id="ARBA00001966"/>
    </source>
</evidence>
<dbReference type="GO" id="GO:0006289">
    <property type="term" value="P:nucleotide-excision repair"/>
    <property type="evidence" value="ECO:0007669"/>
    <property type="project" value="TreeGrafter"/>
</dbReference>
<dbReference type="EC" id="3.2.2.-" evidence="14"/>
<dbReference type="GO" id="GO:0051539">
    <property type="term" value="F:4 iron, 4 sulfur cluster binding"/>
    <property type="evidence" value="ECO:0007669"/>
    <property type="project" value="UniProtKB-KW"/>
</dbReference>
<feature type="region of interest" description="Disordered" evidence="15">
    <location>
        <begin position="1"/>
        <end position="34"/>
    </location>
</feature>
<dbReference type="GO" id="GO:0046872">
    <property type="term" value="F:metal ion binding"/>
    <property type="evidence" value="ECO:0007669"/>
    <property type="project" value="UniProtKB-KW"/>
</dbReference>
<dbReference type="PROSITE" id="PS01155">
    <property type="entry name" value="ENDONUCLEASE_III_2"/>
    <property type="match status" value="1"/>
</dbReference>
<dbReference type="FunFam" id="1.10.340.30:FF:000005">
    <property type="entry name" value="Endonuclease III-like protein 1"/>
    <property type="match status" value="1"/>
</dbReference>
<dbReference type="InterPro" id="IPR003651">
    <property type="entry name" value="Endonuclease3_FeS-loop_motif"/>
</dbReference>
<comment type="subcellular location">
    <subcellularLocation>
        <location evidence="14">Nucleus</location>
    </subcellularLocation>
    <subcellularLocation>
        <location evidence="14">Mitochondrion</location>
    </subcellularLocation>
</comment>
<reference evidence="17 18" key="2">
    <citation type="submission" date="2019-04" db="EMBL/GenBank/DDBJ databases">
        <title>The genome sequence of big-headed turtle.</title>
        <authorList>
            <person name="Gong S."/>
        </authorList>
    </citation>
    <scope>NUCLEOTIDE SEQUENCE [LARGE SCALE GENOMIC DNA]</scope>
    <source>
        <strain evidence="17">DO16091913</strain>
        <tissue evidence="17">Muscle</tissue>
    </source>
</reference>
<feature type="domain" description="HhH-GPD" evidence="16">
    <location>
        <begin position="111"/>
        <end position="261"/>
    </location>
</feature>
<proteinExistence type="inferred from homology"/>
<dbReference type="PANTHER" id="PTHR43286">
    <property type="entry name" value="ENDONUCLEASE III-LIKE PROTEIN 1"/>
    <property type="match status" value="1"/>
</dbReference>
<dbReference type="InterPro" id="IPR000445">
    <property type="entry name" value="HhH_motif"/>
</dbReference>
<dbReference type="GO" id="GO:0000703">
    <property type="term" value="F:oxidized pyrimidine nucleobase lesion DNA N-glycosylase activity"/>
    <property type="evidence" value="ECO:0007669"/>
    <property type="project" value="UniProtKB-UniRule"/>
</dbReference>
<dbReference type="GO" id="GO:0006285">
    <property type="term" value="P:base-excision repair, AP site formation"/>
    <property type="evidence" value="ECO:0007669"/>
    <property type="project" value="UniProtKB-UniRule"/>
</dbReference>
<comment type="caution">
    <text evidence="14">Lacks conserved residue(s) required for the propagation of feature annotation.</text>
</comment>
<comment type="similarity">
    <text evidence="2 14">Belongs to the Nth/MutY family.</text>
</comment>
<comment type="catalytic activity">
    <reaction evidence="13 14">
        <text>2'-deoxyribonucleotide-(2'-deoxyribose 5'-phosphate)-2'-deoxyribonucleotide-DNA = a 3'-end 2'-deoxyribonucleotide-(2,3-dehydro-2,3-deoxyribose 5'-phosphate)-DNA + a 5'-end 5'-phospho-2'-deoxyribonucleoside-DNA + H(+)</text>
        <dbReference type="Rhea" id="RHEA:66592"/>
        <dbReference type="Rhea" id="RHEA-COMP:13180"/>
        <dbReference type="Rhea" id="RHEA-COMP:16897"/>
        <dbReference type="Rhea" id="RHEA-COMP:17067"/>
        <dbReference type="ChEBI" id="CHEBI:15378"/>
        <dbReference type="ChEBI" id="CHEBI:136412"/>
        <dbReference type="ChEBI" id="CHEBI:157695"/>
        <dbReference type="ChEBI" id="CHEBI:167181"/>
        <dbReference type="EC" id="4.2.99.18"/>
    </reaction>
</comment>
<keyword evidence="9" id="KW-0411">Iron-sulfur</keyword>
<keyword evidence="4" id="KW-0479">Metal-binding</keyword>
<evidence type="ECO:0000256" key="9">
    <source>
        <dbReference type="ARBA" id="ARBA00023014"/>
    </source>
</evidence>
<name>A0A4D9EN17_9SAUR</name>
<evidence type="ECO:0000259" key="16">
    <source>
        <dbReference type="SMART" id="SM00478"/>
    </source>
</evidence>
<keyword evidence="11 14" id="KW-0456">Lyase</keyword>
<dbReference type="PROSITE" id="PS00764">
    <property type="entry name" value="ENDONUCLEASE_III_1"/>
    <property type="match status" value="1"/>
</dbReference>
<protein>
    <recommendedName>
        <fullName evidence="14">Endonuclease III-like protein 1</fullName>
        <ecNumber evidence="14">3.2.2.-</ecNumber>
        <ecNumber evidence="14">4.2.99.18</ecNumber>
    </recommendedName>
    <alternativeName>
        <fullName evidence="14">Bifunctional DNA N-glycosylase/DNA-(apurinic or apyrimidinic site) lyase</fullName>
        <shortName evidence="14">DNA glycosylase/AP lyase</shortName>
    </alternativeName>
</protein>
<dbReference type="GO" id="GO:0005634">
    <property type="term" value="C:nucleus"/>
    <property type="evidence" value="ECO:0007669"/>
    <property type="project" value="UniProtKB-SubCell"/>
</dbReference>
<comment type="caution">
    <text evidence="17">The sequence shown here is derived from an EMBL/GenBank/DDBJ whole genome shotgun (WGS) entry which is preliminary data.</text>
</comment>
<evidence type="ECO:0000256" key="13">
    <source>
        <dbReference type="ARBA" id="ARBA00044632"/>
    </source>
</evidence>
<dbReference type="SMART" id="SM00525">
    <property type="entry name" value="FES"/>
    <property type="match status" value="1"/>
</dbReference>
<dbReference type="EC" id="4.2.99.18" evidence="14"/>
<evidence type="ECO:0000256" key="6">
    <source>
        <dbReference type="ARBA" id="ARBA00022801"/>
    </source>
</evidence>
<dbReference type="Pfam" id="PF00730">
    <property type="entry name" value="HhH-GPD"/>
    <property type="match status" value="1"/>
</dbReference>
<evidence type="ECO:0000256" key="7">
    <source>
        <dbReference type="ARBA" id="ARBA00022946"/>
    </source>
</evidence>
<evidence type="ECO:0000256" key="10">
    <source>
        <dbReference type="ARBA" id="ARBA00023204"/>
    </source>
</evidence>
<comment type="function">
    <text evidence="14">Bifunctional DNA N-glycosylase with associated apurinic/apyrimidinic (AP) lyase function that catalyzes the first step in base excision repair (BER), the primary repair pathway for the repair of oxidative DNA damage. The DNA N-glycosylase activity releases the damaged DNA base from DNA by cleaving the N-glycosidic bond, leaving an AP site. The AP lyase activity cleaves the phosphodiester bond 3' to the AP site by a beta-elimination. Primarily recognizes and repairs oxidative base damage of pyrimidines.</text>
</comment>
<dbReference type="STRING" id="55544.A0A4D9EN17"/>
<dbReference type="AlphaFoldDB" id="A0A4D9EN17"/>
<dbReference type="InterPro" id="IPR023170">
    <property type="entry name" value="HhH_base_excis_C"/>
</dbReference>
<dbReference type="Pfam" id="PF00633">
    <property type="entry name" value="HHH"/>
    <property type="match status" value="1"/>
</dbReference>
<dbReference type="InterPro" id="IPR004036">
    <property type="entry name" value="Endonuclease-III-like_CS2"/>
</dbReference>
<dbReference type="OrthoDB" id="2099276at2759"/>
<evidence type="ECO:0000256" key="3">
    <source>
        <dbReference type="ARBA" id="ARBA00022485"/>
    </source>
</evidence>
<keyword evidence="3" id="KW-0004">4Fe-4S</keyword>
<dbReference type="PANTHER" id="PTHR43286:SF1">
    <property type="entry name" value="ENDONUCLEASE III-LIKE PROTEIN 1"/>
    <property type="match status" value="1"/>
</dbReference>
<comment type="cofactor">
    <cofactor evidence="1">
        <name>[4Fe-4S] cluster</name>
        <dbReference type="ChEBI" id="CHEBI:49883"/>
    </cofactor>
</comment>
<dbReference type="InterPro" id="IPR011257">
    <property type="entry name" value="DNA_glycosylase"/>
</dbReference>
<dbReference type="InterPro" id="IPR030841">
    <property type="entry name" value="NTH1"/>
</dbReference>
<evidence type="ECO:0000256" key="8">
    <source>
        <dbReference type="ARBA" id="ARBA00023004"/>
    </source>
</evidence>
<evidence type="ECO:0000256" key="11">
    <source>
        <dbReference type="ARBA" id="ARBA00023239"/>
    </source>
</evidence>
<keyword evidence="14" id="KW-0496">Mitochondrion</keyword>
<evidence type="ECO:0000313" key="17">
    <source>
        <dbReference type="EMBL" id="TFK10405.1"/>
    </source>
</evidence>
<gene>
    <name evidence="14" type="primary">NTHL1</name>
    <name evidence="17" type="ORF">DR999_PMT06323</name>
</gene>
<dbReference type="CDD" id="cd00056">
    <property type="entry name" value="ENDO3c"/>
    <property type="match status" value="1"/>
</dbReference>
<dbReference type="GO" id="GO:0005739">
    <property type="term" value="C:mitochondrion"/>
    <property type="evidence" value="ECO:0007669"/>
    <property type="project" value="UniProtKB-SubCell"/>
</dbReference>
<dbReference type="GO" id="GO:0003677">
    <property type="term" value="F:DNA binding"/>
    <property type="evidence" value="ECO:0007669"/>
    <property type="project" value="UniProtKB-UniRule"/>
</dbReference>
<evidence type="ECO:0000256" key="2">
    <source>
        <dbReference type="ARBA" id="ARBA00008343"/>
    </source>
</evidence>
<evidence type="ECO:0000256" key="5">
    <source>
        <dbReference type="ARBA" id="ARBA00022763"/>
    </source>
</evidence>
<evidence type="ECO:0000256" key="14">
    <source>
        <dbReference type="HAMAP-Rule" id="MF_03183"/>
    </source>
</evidence>
<evidence type="ECO:0000256" key="12">
    <source>
        <dbReference type="ARBA" id="ARBA00023295"/>
    </source>
</evidence>
<keyword evidence="18" id="KW-1185">Reference proteome</keyword>
<dbReference type="Gene3D" id="1.10.1670.10">
    <property type="entry name" value="Helix-hairpin-Helix base-excision DNA repair enzymes (C-terminal)"/>
    <property type="match status" value="1"/>
</dbReference>
<dbReference type="InterPro" id="IPR003265">
    <property type="entry name" value="HhH-GPD_domain"/>
</dbReference>
<reference evidence="17 18" key="1">
    <citation type="submission" date="2019-04" db="EMBL/GenBank/DDBJ databases">
        <title>Draft genome of the big-headed turtle Platysternon megacephalum.</title>
        <authorList>
            <person name="Gong S."/>
        </authorList>
    </citation>
    <scope>NUCLEOTIDE SEQUENCE [LARGE SCALE GENOMIC DNA]</scope>
    <source>
        <strain evidence="17">DO16091913</strain>
        <tissue evidence="17">Muscle</tissue>
    </source>
</reference>
<keyword evidence="6 14" id="KW-0378">Hydrolase</keyword>
<keyword evidence="5 14" id="KW-0227">DNA damage</keyword>
<dbReference type="GO" id="GO:0140078">
    <property type="term" value="F:class I DNA-(apurinic or apyrimidinic site) endonuclease activity"/>
    <property type="evidence" value="ECO:0007669"/>
    <property type="project" value="UniProtKB-EC"/>
</dbReference>
<organism evidence="17 18">
    <name type="scientific">Platysternon megacephalum</name>
    <name type="common">big-headed turtle</name>
    <dbReference type="NCBI Taxonomy" id="55544"/>
    <lineage>
        <taxon>Eukaryota</taxon>
        <taxon>Metazoa</taxon>
        <taxon>Chordata</taxon>
        <taxon>Craniata</taxon>
        <taxon>Vertebrata</taxon>
        <taxon>Euteleostomi</taxon>
        <taxon>Archelosauria</taxon>
        <taxon>Testudinata</taxon>
        <taxon>Testudines</taxon>
        <taxon>Cryptodira</taxon>
        <taxon>Durocryptodira</taxon>
        <taxon>Testudinoidea</taxon>
        <taxon>Platysternidae</taxon>
        <taxon>Platysternon</taxon>
    </lineage>
</organism>
<keyword evidence="14" id="KW-0539">Nucleus</keyword>
<dbReference type="Gene3D" id="1.10.340.30">
    <property type="entry name" value="Hypothetical protein, domain 2"/>
    <property type="match status" value="1"/>
</dbReference>
<keyword evidence="12 14" id="KW-0326">Glycosidase</keyword>
<evidence type="ECO:0000256" key="4">
    <source>
        <dbReference type="ARBA" id="ARBA00022723"/>
    </source>
</evidence>
<dbReference type="HAMAP" id="MF_03183">
    <property type="entry name" value="Endonuclease_III_Nth"/>
    <property type="match status" value="1"/>
</dbReference>
<dbReference type="SMART" id="SM00478">
    <property type="entry name" value="ENDO3c"/>
    <property type="match status" value="1"/>
</dbReference>
<accession>A0A4D9EN17</accession>
<feature type="compositionally biased region" description="Polar residues" evidence="15">
    <location>
        <begin position="19"/>
        <end position="28"/>
    </location>
</feature>